<organism evidence="2 3">
    <name type="scientific">Bacteroides uniformis</name>
    <dbReference type="NCBI Taxonomy" id="820"/>
    <lineage>
        <taxon>Bacteria</taxon>
        <taxon>Pseudomonadati</taxon>
        <taxon>Bacteroidota</taxon>
        <taxon>Bacteroidia</taxon>
        <taxon>Bacteroidales</taxon>
        <taxon>Bacteroidaceae</taxon>
        <taxon>Bacteroides</taxon>
    </lineage>
</organism>
<dbReference type="Pfam" id="PF20148">
    <property type="entry name" value="DUF6531"/>
    <property type="match status" value="1"/>
</dbReference>
<name>A0A3E5EEW0_BACUN</name>
<evidence type="ECO:0000313" key="3">
    <source>
        <dbReference type="Proteomes" id="UP000260759"/>
    </source>
</evidence>
<dbReference type="RefSeq" id="WP_259300462.1">
    <property type="nucleotide sequence ID" value="NZ_QSVA01000042.1"/>
</dbReference>
<evidence type="ECO:0000259" key="1">
    <source>
        <dbReference type="Pfam" id="PF20148"/>
    </source>
</evidence>
<dbReference type="Gene3D" id="2.180.10.10">
    <property type="entry name" value="RHS repeat-associated core"/>
    <property type="match status" value="1"/>
</dbReference>
<dbReference type="InterPro" id="IPR045351">
    <property type="entry name" value="DUF6531"/>
</dbReference>
<accession>A0A3E5EEW0</accession>
<dbReference type="Proteomes" id="UP000260759">
    <property type="component" value="Unassembled WGS sequence"/>
</dbReference>
<dbReference type="CDD" id="cd14740">
    <property type="entry name" value="PAAR_4"/>
    <property type="match status" value="1"/>
</dbReference>
<dbReference type="AlphaFoldDB" id="A0A3E5EEW0"/>
<protein>
    <submittedName>
        <fullName evidence="2">RHS repeat protein</fullName>
    </submittedName>
</protein>
<feature type="domain" description="DUF6531" evidence="1">
    <location>
        <begin position="278"/>
        <end position="348"/>
    </location>
</feature>
<gene>
    <name evidence="2" type="ORF">DXB37_21445</name>
</gene>
<feature type="non-terminal residue" evidence="2">
    <location>
        <position position="522"/>
    </location>
</feature>
<dbReference type="EMBL" id="QSVA01000042">
    <property type="protein sequence ID" value="RGN87505.1"/>
    <property type="molecule type" value="Genomic_DNA"/>
</dbReference>
<proteinExistence type="predicted"/>
<reference evidence="2 3" key="1">
    <citation type="submission" date="2018-08" db="EMBL/GenBank/DDBJ databases">
        <title>A genome reference for cultivated species of the human gut microbiota.</title>
        <authorList>
            <person name="Zou Y."/>
            <person name="Xue W."/>
            <person name="Luo G."/>
        </authorList>
    </citation>
    <scope>NUCLEOTIDE SEQUENCE [LARGE SCALE GENOMIC DNA]</scope>
    <source>
        <strain evidence="2 3">OM03-4</strain>
    </source>
</reference>
<evidence type="ECO:0000313" key="2">
    <source>
        <dbReference type="EMBL" id="RGN87505.1"/>
    </source>
</evidence>
<sequence length="522" mass="56700">MPDVFKNIADAAGSSSVRRGFADLFSASKAALDEIQAGLGGILPSMPGMPVAKFGDLSIGIDMHPTVTPPSPIMPVPHVGKVYDLMADLMAGMAAAMPPAADGVTGVACNILKSMAPSVKVHNQWIAQAGIGIVHLPAFVLHPAPLVSGMSESEMWMGSSTVLADGAPCSSLTHPALSCNIVGIPTIPRKGKPRKVSKALLAPTSMLSTITSVGNPVLVGGPPTIDVFALAMKFGLKGLGKMWKKIGDRFQNLIDRLRKKGMNRLADILQPIKCKTFGEPVDAATGRVYHTNVDFELPGPIPVVWERTYYSDAAVDGPLGYNWHHSYNLGIRQLEEEAFLFRHADGRESFLPVLKPGDSYFDRKEQLSWTLDGRGYLLTDIRGLQYRFDSPENRSGYRMVSGISTKDGFRLRFEYASGGRLAGIISSRGEFLKVETDESGRVLCVSVNQDGEEVKLVRYRYDDRGDMVETIDALDVSKHFVYSGGHLLVRLTNQGGMSFHWEYEGKGENARCVHTWGDGGVM</sequence>
<comment type="caution">
    <text evidence="2">The sequence shown here is derived from an EMBL/GenBank/DDBJ whole genome shotgun (WGS) entry which is preliminary data.</text>
</comment>